<feature type="transmembrane region" description="Helical" evidence="1">
    <location>
        <begin position="536"/>
        <end position="553"/>
    </location>
</feature>
<evidence type="ECO:0000256" key="1">
    <source>
        <dbReference type="SAM" id="Phobius"/>
    </source>
</evidence>
<dbReference type="Pfam" id="PF09586">
    <property type="entry name" value="YfhO"/>
    <property type="match status" value="1"/>
</dbReference>
<feature type="transmembrane region" description="Helical" evidence="1">
    <location>
        <begin position="221"/>
        <end position="240"/>
    </location>
</feature>
<feature type="transmembrane region" description="Helical" evidence="1">
    <location>
        <begin position="414"/>
        <end position="439"/>
    </location>
</feature>
<dbReference type="PANTHER" id="PTHR38454:SF1">
    <property type="entry name" value="INTEGRAL MEMBRANE PROTEIN"/>
    <property type="match status" value="1"/>
</dbReference>
<feature type="transmembrane region" description="Helical" evidence="1">
    <location>
        <begin position="102"/>
        <end position="129"/>
    </location>
</feature>
<feature type="transmembrane region" description="Helical" evidence="1">
    <location>
        <begin position="149"/>
        <end position="166"/>
    </location>
</feature>
<protein>
    <recommendedName>
        <fullName evidence="4">YfhO family protein</fullName>
    </recommendedName>
</protein>
<feature type="transmembrane region" description="Helical" evidence="1">
    <location>
        <begin position="349"/>
        <end position="368"/>
    </location>
</feature>
<name>A0A1A9I224_9BACT</name>
<dbReference type="EMBL" id="CP015772">
    <property type="protein sequence ID" value="ANH80760.1"/>
    <property type="molecule type" value="Genomic_DNA"/>
</dbReference>
<keyword evidence="3" id="KW-1185">Reference proteome</keyword>
<feature type="transmembrane region" description="Helical" evidence="1">
    <location>
        <begin position="375"/>
        <end position="394"/>
    </location>
</feature>
<feature type="transmembrane region" description="Helical" evidence="1">
    <location>
        <begin position="796"/>
        <end position="818"/>
    </location>
</feature>
<gene>
    <name evidence="2" type="ORF">A8C56_07000</name>
</gene>
<reference evidence="2 3" key="1">
    <citation type="submission" date="2016-05" db="EMBL/GenBank/DDBJ databases">
        <title>Niabella ginsenosidivorans BS26 whole genome sequencing.</title>
        <authorList>
            <person name="Im W.T."/>
            <person name="Siddiqi M.Z."/>
        </authorList>
    </citation>
    <scope>NUCLEOTIDE SEQUENCE [LARGE SCALE GENOMIC DNA]</scope>
    <source>
        <strain evidence="2 3">BS26</strain>
    </source>
</reference>
<evidence type="ECO:0000313" key="2">
    <source>
        <dbReference type="EMBL" id="ANH80760.1"/>
    </source>
</evidence>
<evidence type="ECO:0000313" key="3">
    <source>
        <dbReference type="Proteomes" id="UP000077667"/>
    </source>
</evidence>
<feature type="transmembrane region" description="Helical" evidence="1">
    <location>
        <begin position="12"/>
        <end position="31"/>
    </location>
</feature>
<keyword evidence="1" id="KW-0472">Membrane</keyword>
<evidence type="ECO:0008006" key="4">
    <source>
        <dbReference type="Google" id="ProtNLM"/>
    </source>
</evidence>
<dbReference type="InterPro" id="IPR018580">
    <property type="entry name" value="Uncharacterised_YfhO"/>
</dbReference>
<feature type="transmembrane region" description="Helical" evidence="1">
    <location>
        <begin position="192"/>
        <end position="209"/>
    </location>
</feature>
<feature type="transmembrane region" description="Helical" evidence="1">
    <location>
        <begin position="451"/>
        <end position="468"/>
    </location>
</feature>
<dbReference type="AlphaFoldDB" id="A0A1A9I224"/>
<dbReference type="RefSeq" id="WP_067753801.1">
    <property type="nucleotide sequence ID" value="NZ_CP015772.1"/>
</dbReference>
<dbReference type="OrthoDB" id="9772884at2"/>
<dbReference type="STRING" id="1176587.A8C56_07000"/>
<accession>A0A1A9I224</accession>
<dbReference type="KEGG" id="nia:A8C56_07000"/>
<keyword evidence="1" id="KW-1133">Transmembrane helix</keyword>
<dbReference type="Proteomes" id="UP000077667">
    <property type="component" value="Chromosome"/>
</dbReference>
<organism evidence="2 3">
    <name type="scientific">Niabella ginsenosidivorans</name>
    <dbReference type="NCBI Taxonomy" id="1176587"/>
    <lineage>
        <taxon>Bacteria</taxon>
        <taxon>Pseudomonadati</taxon>
        <taxon>Bacteroidota</taxon>
        <taxon>Chitinophagia</taxon>
        <taxon>Chitinophagales</taxon>
        <taxon>Chitinophagaceae</taxon>
        <taxon>Niabella</taxon>
    </lineage>
</organism>
<feature type="transmembrane region" description="Helical" evidence="1">
    <location>
        <begin position="511"/>
        <end position="529"/>
    </location>
</feature>
<proteinExistence type="predicted"/>
<sequence>MKNSWLKKSIPHVIAVVIFVIVSLIFCKPVLEGNELQQHDIVGWKGAAQNAYDVKAKTGKMPLWNTNLFSGMPNYQIAMEGKSVLPDLNKVFGLWLPEPANFLFIACICFYILGIALGLNPVVSILGALAYGFSTYNPVIISVGHNTKMLAIGYMPLLLAGLLLIFKKRYWSGLAVATLGAYMELMSNHPQINYYFFIIAGLITVFYVVKWIKEKDFKQIGVAVVLCGIAAAVGLGSYYLSFATTKEYTDYTMRGGKSVDIQGDQVKEAKTTGLDKDYALSYSMKMPEPLVMLMPNAYGGSSANTIGEDSKVIDRLTSMGMPANQVGQFANLPVYWGGMIKPGEVGTSGPPYVGAIICLLALAGFVIVKGPVKWGLLIATILAVVMSWGSYFAGFNEVLLEHLPLYNKFRAPSMALVIPELTLAVMAVITAQQLFFAPGGKELLQQNFKKILYAFGGLIVFLGLVYLGQSYTPGYAEQILEMSNIDKNSGIYPAILAGLKADRQALFGGQILRTILFAALVLGVLYLYLKNAFKPAVATIILALIVFIDLWSVDKKYLTDDYYVPKDSGTAVFVKTPVDEQILQDKDPHFRVLNMAEGMNGNHTAYFHRSVLGYHPAKLRIYQDVIERYFSQGMPSQEVLNALDTKYLVTQNQQGQQMVLPNPGAYGAAWFVKAVKPEPNDAAELQAIGNTHLKDTAIVPQSAAASISGLQADTMATIVLNKYTNDAITYTTNSNTTQFAVFSEVYYPAGWTAAIDGKEVPIVKTDYFMRGIVVPAGKHTVQFVFDPPKVKRGLTISYISSILVVLFVLGGLGMQWWIDKNRKTKASA</sequence>
<keyword evidence="1" id="KW-0812">Transmembrane</keyword>
<dbReference type="PANTHER" id="PTHR38454">
    <property type="entry name" value="INTEGRAL MEMBRANE PROTEIN-RELATED"/>
    <property type="match status" value="1"/>
</dbReference>